<evidence type="ECO:0000256" key="8">
    <source>
        <dbReference type="PIRNR" id="PIRNR028784"/>
    </source>
</evidence>
<gene>
    <name evidence="10" type="ORF">OU798_05020</name>
</gene>
<dbReference type="RefSeq" id="WP_343332028.1">
    <property type="nucleotide sequence ID" value="NZ_JAPOHD010000009.1"/>
</dbReference>
<dbReference type="Pfam" id="PF04066">
    <property type="entry name" value="MrpF_PhaF"/>
    <property type="match status" value="1"/>
</dbReference>
<evidence type="ECO:0000256" key="4">
    <source>
        <dbReference type="ARBA" id="ARBA00022475"/>
    </source>
</evidence>
<accession>A0A9X3F342</accession>
<comment type="caution">
    <text evidence="10">The sequence shown here is derived from an EMBL/GenBank/DDBJ whole genome shotgun (WGS) entry which is preliminary data.</text>
</comment>
<dbReference type="PANTHER" id="PTHR34702:SF1">
    <property type="entry name" value="NA(+)_H(+) ANTIPORTER SUBUNIT F"/>
    <property type="match status" value="1"/>
</dbReference>
<feature type="transmembrane region" description="Helical" evidence="9">
    <location>
        <begin position="6"/>
        <end position="25"/>
    </location>
</feature>
<keyword evidence="5 9" id="KW-0812">Transmembrane</keyword>
<feature type="transmembrane region" description="Helical" evidence="9">
    <location>
        <begin position="60"/>
        <end position="82"/>
    </location>
</feature>
<dbReference type="Proteomes" id="UP001145087">
    <property type="component" value="Unassembled WGS sequence"/>
</dbReference>
<sequence>MISTAIYIVIGILLLAMVLSVARLVKGPSTSDRIVSLDMIGSVLIGIIICLSIIKDNSIYLDAILIISLILFVGTVAMSKYLTENVSKKWKS</sequence>
<dbReference type="EMBL" id="JAPOHD010000009">
    <property type="protein sequence ID" value="MCY1719691.1"/>
    <property type="molecule type" value="Genomic_DNA"/>
</dbReference>
<keyword evidence="8" id="KW-0050">Antiport</keyword>
<dbReference type="AlphaFoldDB" id="A0A9X3F342"/>
<comment type="similarity">
    <text evidence="2 8">Belongs to the CPA3 antiporters (TC 2.A.63) subunit F family.</text>
</comment>
<name>A0A9X3F342_9BACT</name>
<dbReference type="GO" id="GO:0005886">
    <property type="term" value="C:plasma membrane"/>
    <property type="evidence" value="ECO:0007669"/>
    <property type="project" value="UniProtKB-SubCell"/>
</dbReference>
<organism evidence="10 11">
    <name type="scientific">Draconibacterium aestuarii</name>
    <dbReference type="NCBI Taxonomy" id="2998507"/>
    <lineage>
        <taxon>Bacteria</taxon>
        <taxon>Pseudomonadati</taxon>
        <taxon>Bacteroidota</taxon>
        <taxon>Bacteroidia</taxon>
        <taxon>Marinilabiliales</taxon>
        <taxon>Prolixibacteraceae</taxon>
        <taxon>Draconibacterium</taxon>
    </lineage>
</organism>
<evidence type="ECO:0000256" key="9">
    <source>
        <dbReference type="SAM" id="Phobius"/>
    </source>
</evidence>
<dbReference type="GO" id="GO:0015385">
    <property type="term" value="F:sodium:proton antiporter activity"/>
    <property type="evidence" value="ECO:0007669"/>
    <property type="project" value="TreeGrafter"/>
</dbReference>
<keyword evidence="11" id="KW-1185">Reference proteome</keyword>
<reference evidence="10" key="1">
    <citation type="submission" date="2022-11" db="EMBL/GenBank/DDBJ databases">
        <title>Marilongibacter aestuarii gen. nov., sp. nov., isolated from tidal flat sediment.</title>
        <authorList>
            <person name="Jiayan W."/>
        </authorList>
    </citation>
    <scope>NUCLEOTIDE SEQUENCE</scope>
    <source>
        <strain evidence="10">Z1-6</strain>
    </source>
</reference>
<keyword evidence="7 8" id="KW-0472">Membrane</keyword>
<dbReference type="InterPro" id="IPR007208">
    <property type="entry name" value="MrpF/PhaF-like"/>
</dbReference>
<keyword evidence="4 8" id="KW-1003">Cell membrane</keyword>
<evidence type="ECO:0000313" key="10">
    <source>
        <dbReference type="EMBL" id="MCY1719691.1"/>
    </source>
</evidence>
<evidence type="ECO:0000256" key="1">
    <source>
        <dbReference type="ARBA" id="ARBA00004651"/>
    </source>
</evidence>
<evidence type="ECO:0000256" key="2">
    <source>
        <dbReference type="ARBA" id="ARBA00009212"/>
    </source>
</evidence>
<keyword evidence="6 9" id="KW-1133">Transmembrane helix</keyword>
<evidence type="ECO:0000256" key="6">
    <source>
        <dbReference type="ARBA" id="ARBA00022989"/>
    </source>
</evidence>
<dbReference type="PIRSF" id="PIRSF028784">
    <property type="entry name" value="MrpF"/>
    <property type="match status" value="1"/>
</dbReference>
<feature type="transmembrane region" description="Helical" evidence="9">
    <location>
        <begin position="37"/>
        <end position="54"/>
    </location>
</feature>
<keyword evidence="8" id="KW-0406">Ion transport</keyword>
<evidence type="ECO:0000256" key="5">
    <source>
        <dbReference type="ARBA" id="ARBA00022692"/>
    </source>
</evidence>
<evidence type="ECO:0000256" key="3">
    <source>
        <dbReference type="ARBA" id="ARBA00022448"/>
    </source>
</evidence>
<evidence type="ECO:0000313" key="11">
    <source>
        <dbReference type="Proteomes" id="UP001145087"/>
    </source>
</evidence>
<dbReference type="PANTHER" id="PTHR34702">
    <property type="entry name" value="NA(+)/H(+) ANTIPORTER SUBUNIT F1"/>
    <property type="match status" value="1"/>
</dbReference>
<keyword evidence="3 8" id="KW-0813">Transport</keyword>
<proteinExistence type="inferred from homology"/>
<protein>
    <submittedName>
        <fullName evidence="10">Monovalent cation/H+ antiporter complex subunit F</fullName>
    </submittedName>
</protein>
<comment type="subcellular location">
    <subcellularLocation>
        <location evidence="1 8">Cell membrane</location>
        <topology evidence="1 8">Multi-pass membrane protein</topology>
    </subcellularLocation>
</comment>
<evidence type="ECO:0000256" key="7">
    <source>
        <dbReference type="ARBA" id="ARBA00023136"/>
    </source>
</evidence>